<protein>
    <submittedName>
        <fullName evidence="1">Uncharacterized protein</fullName>
    </submittedName>
</protein>
<dbReference type="STRING" id="946122.A0A0C2WD74"/>
<evidence type="ECO:0000313" key="1">
    <source>
        <dbReference type="EMBL" id="KIL59302.1"/>
    </source>
</evidence>
<organism evidence="1 2">
    <name type="scientific">Amanita muscaria (strain Koide BX008)</name>
    <dbReference type="NCBI Taxonomy" id="946122"/>
    <lineage>
        <taxon>Eukaryota</taxon>
        <taxon>Fungi</taxon>
        <taxon>Dikarya</taxon>
        <taxon>Basidiomycota</taxon>
        <taxon>Agaricomycotina</taxon>
        <taxon>Agaricomycetes</taxon>
        <taxon>Agaricomycetidae</taxon>
        <taxon>Agaricales</taxon>
        <taxon>Pluteineae</taxon>
        <taxon>Amanitaceae</taxon>
        <taxon>Amanita</taxon>
    </lineage>
</organism>
<dbReference type="AlphaFoldDB" id="A0A0C2WD74"/>
<sequence length="491" mass="55938">MPSLDMTIPNEPRNESAPMIQSQWGADLPFDILSSIFLLCLDNSNHQFVVPHSFSLSDDPRTSFSRVCSRWRSAVLETPFLWNDIVLQLDFPNIIDLGQHVLSRAPGASLHLGARMSQFQNRAPTRPSLEHFINMIIIPRAHSLKTLELFVPFPFVKAVLALPYRVQFPTLEALSLRQASIGTIMSSSSDIGIAGSIPNMKTLELDLRWSNPLLEGSIGFPLDIIPWSQLTTFVNLNAMPAKKFVDILSFCPMLKSCGIRLERLREPPWFPQVTALALERLHIRFSYSVWIDRFLLWSLSLPSIRDLALKEAEVGLAWTDTISNFLTNQCGSQLESLYVASVRMCHAFVGPDGFFNFLVKHARTLKELYIPLFSGLHPLGLAALRWLLSGNLSPHLERLSLQAFYWPTSLDHLSTIVIGLRETIEYRRGVLRELHMFFYYDRQADHIERAVNATMQEFSKANIKIYIDVFNSNQIQGNLAVLEKNWFGYYV</sequence>
<dbReference type="InParanoid" id="A0A0C2WD74"/>
<dbReference type="EMBL" id="KN818318">
    <property type="protein sequence ID" value="KIL59302.1"/>
    <property type="molecule type" value="Genomic_DNA"/>
</dbReference>
<gene>
    <name evidence="1" type="ORF">M378DRAFT_131634</name>
</gene>
<dbReference type="SUPFAM" id="SSF52047">
    <property type="entry name" value="RNI-like"/>
    <property type="match status" value="1"/>
</dbReference>
<reference evidence="1 2" key="1">
    <citation type="submission" date="2014-04" db="EMBL/GenBank/DDBJ databases">
        <title>Evolutionary Origins and Diversification of the Mycorrhizal Mutualists.</title>
        <authorList>
            <consortium name="DOE Joint Genome Institute"/>
            <consortium name="Mycorrhizal Genomics Consortium"/>
            <person name="Kohler A."/>
            <person name="Kuo A."/>
            <person name="Nagy L.G."/>
            <person name="Floudas D."/>
            <person name="Copeland A."/>
            <person name="Barry K.W."/>
            <person name="Cichocki N."/>
            <person name="Veneault-Fourrey C."/>
            <person name="LaButti K."/>
            <person name="Lindquist E.A."/>
            <person name="Lipzen A."/>
            <person name="Lundell T."/>
            <person name="Morin E."/>
            <person name="Murat C."/>
            <person name="Riley R."/>
            <person name="Ohm R."/>
            <person name="Sun H."/>
            <person name="Tunlid A."/>
            <person name="Henrissat B."/>
            <person name="Grigoriev I.V."/>
            <person name="Hibbett D.S."/>
            <person name="Martin F."/>
        </authorList>
    </citation>
    <scope>NUCLEOTIDE SEQUENCE [LARGE SCALE GENOMIC DNA]</scope>
    <source>
        <strain evidence="1 2">Koide BX008</strain>
    </source>
</reference>
<name>A0A0C2WD74_AMAMK</name>
<evidence type="ECO:0000313" key="2">
    <source>
        <dbReference type="Proteomes" id="UP000054549"/>
    </source>
</evidence>
<dbReference type="OrthoDB" id="3172239at2759"/>
<dbReference type="InterPro" id="IPR032675">
    <property type="entry name" value="LRR_dom_sf"/>
</dbReference>
<proteinExistence type="predicted"/>
<accession>A0A0C2WD74</accession>
<dbReference type="HOGENOM" id="CLU_566140_0_0_1"/>
<dbReference type="Gene3D" id="3.80.10.10">
    <property type="entry name" value="Ribonuclease Inhibitor"/>
    <property type="match status" value="1"/>
</dbReference>
<keyword evidence="2" id="KW-1185">Reference proteome</keyword>
<dbReference type="Proteomes" id="UP000054549">
    <property type="component" value="Unassembled WGS sequence"/>
</dbReference>